<evidence type="ECO:0000256" key="4">
    <source>
        <dbReference type="ARBA" id="ARBA00022807"/>
    </source>
</evidence>
<reference evidence="8 9" key="1">
    <citation type="submission" date="2018-06" db="EMBL/GenBank/DDBJ databases">
        <authorList>
            <consortium name="Pathogen Informatics"/>
            <person name="Doyle S."/>
        </authorList>
    </citation>
    <scope>NUCLEOTIDE SEQUENCE [LARGE SCALE GENOMIC DNA]</scope>
    <source>
        <strain evidence="8 9">NCTC10283</strain>
    </source>
</reference>
<evidence type="ECO:0000256" key="3">
    <source>
        <dbReference type="ARBA" id="ARBA00022801"/>
    </source>
</evidence>
<evidence type="ECO:0000313" key="9">
    <source>
        <dbReference type="Proteomes" id="UP000254209"/>
    </source>
</evidence>
<evidence type="ECO:0000256" key="2">
    <source>
        <dbReference type="ARBA" id="ARBA00022670"/>
    </source>
</evidence>
<evidence type="ECO:0000256" key="1">
    <source>
        <dbReference type="ARBA" id="ARBA00007074"/>
    </source>
</evidence>
<dbReference type="OrthoDB" id="9807055at2"/>
<evidence type="ECO:0000313" key="8">
    <source>
        <dbReference type="EMBL" id="SSY70860.1"/>
    </source>
</evidence>
<keyword evidence="9" id="KW-1185">Reference proteome</keyword>
<proteinExistence type="inferred from homology"/>
<evidence type="ECO:0000259" key="7">
    <source>
        <dbReference type="PROSITE" id="PS51935"/>
    </source>
</evidence>
<evidence type="ECO:0000256" key="6">
    <source>
        <dbReference type="SAM" id="SignalP"/>
    </source>
</evidence>
<dbReference type="PROSITE" id="PS51935">
    <property type="entry name" value="NLPC_P60"/>
    <property type="match status" value="1"/>
</dbReference>
<dbReference type="PANTHER" id="PTHR47053:SF1">
    <property type="entry name" value="MUREIN DD-ENDOPEPTIDASE MEPH-RELATED"/>
    <property type="match status" value="1"/>
</dbReference>
<name>A0A376BME9_9NEIS</name>
<organism evidence="8 9">
    <name type="scientific">Alysiella crassa</name>
    <dbReference type="NCBI Taxonomy" id="153491"/>
    <lineage>
        <taxon>Bacteria</taxon>
        <taxon>Pseudomonadati</taxon>
        <taxon>Pseudomonadota</taxon>
        <taxon>Betaproteobacteria</taxon>
        <taxon>Neisseriales</taxon>
        <taxon>Neisseriaceae</taxon>
        <taxon>Alysiella</taxon>
    </lineage>
</organism>
<comment type="similarity">
    <text evidence="1">Belongs to the peptidase C40 family.</text>
</comment>
<feature type="domain" description="NlpC/P60" evidence="7">
    <location>
        <begin position="110"/>
        <end position="234"/>
    </location>
</feature>
<keyword evidence="3 8" id="KW-0378">Hydrolase</keyword>
<feature type="signal peptide" evidence="6">
    <location>
        <begin position="1"/>
        <end position="27"/>
    </location>
</feature>
<protein>
    <submittedName>
        <fullName evidence="8">Probable endopeptidase Spr</fullName>
        <ecNumber evidence="8">3.4.-.-</ecNumber>
    </submittedName>
</protein>
<dbReference type="InterPro" id="IPR038765">
    <property type="entry name" value="Papain-like_cys_pep_sf"/>
</dbReference>
<accession>A0A376BME9</accession>
<evidence type="ECO:0000256" key="5">
    <source>
        <dbReference type="SAM" id="MobiDB-lite"/>
    </source>
</evidence>
<dbReference type="EMBL" id="UFSO01000002">
    <property type="protein sequence ID" value="SSY70860.1"/>
    <property type="molecule type" value="Genomic_DNA"/>
</dbReference>
<dbReference type="InterPro" id="IPR051202">
    <property type="entry name" value="Peptidase_C40"/>
</dbReference>
<dbReference type="PANTHER" id="PTHR47053">
    <property type="entry name" value="MUREIN DD-ENDOPEPTIDASE MEPH-RELATED"/>
    <property type="match status" value="1"/>
</dbReference>
<feature type="region of interest" description="Disordered" evidence="5">
    <location>
        <begin position="42"/>
        <end position="64"/>
    </location>
</feature>
<dbReference type="GO" id="GO:0006508">
    <property type="term" value="P:proteolysis"/>
    <property type="evidence" value="ECO:0007669"/>
    <property type="project" value="UniProtKB-KW"/>
</dbReference>
<sequence>MNYSWKKTFYKSFAISSLLFCASVAQAEPSNNPNDALEQLIRQRQQATQPSAAPSNNNSQPKINYNFIQPRNQVANKEEKKLDEGKQPITAAQALSIFKPRPSMGGGVSRGDADSLISSAMGFIGVAYRFGGTTPSGFDCSGFMQYVFRKTFAVNIPRTAAQQATVGSHVSRGNLQPGDMVFFKTAGPRRISHVGMYVGNDRFIHAPRTGKRIEITSLSNKYWSSKYATARRVKRQGADRFIN</sequence>
<dbReference type="AlphaFoldDB" id="A0A376BME9"/>
<feature type="chain" id="PRO_5016647850" evidence="6">
    <location>
        <begin position="28"/>
        <end position="243"/>
    </location>
</feature>
<keyword evidence="6" id="KW-0732">Signal</keyword>
<dbReference type="RefSeq" id="WP_034292628.1">
    <property type="nucleotide sequence ID" value="NZ_CP091519.2"/>
</dbReference>
<dbReference type="Pfam" id="PF00877">
    <property type="entry name" value="NLPC_P60"/>
    <property type="match status" value="1"/>
</dbReference>
<dbReference type="Gene3D" id="3.90.1720.10">
    <property type="entry name" value="endopeptidase domain like (from Nostoc punctiforme)"/>
    <property type="match status" value="1"/>
</dbReference>
<gene>
    <name evidence="8" type="primary">spr</name>
    <name evidence="8" type="ORF">NCTC10283_00975</name>
</gene>
<keyword evidence="2" id="KW-0645">Protease</keyword>
<dbReference type="EC" id="3.4.-.-" evidence="8"/>
<dbReference type="InterPro" id="IPR000064">
    <property type="entry name" value="NLP_P60_dom"/>
</dbReference>
<dbReference type="GO" id="GO:0008234">
    <property type="term" value="F:cysteine-type peptidase activity"/>
    <property type="evidence" value="ECO:0007669"/>
    <property type="project" value="UniProtKB-KW"/>
</dbReference>
<dbReference type="SUPFAM" id="SSF54001">
    <property type="entry name" value="Cysteine proteinases"/>
    <property type="match status" value="1"/>
</dbReference>
<keyword evidence="4" id="KW-0788">Thiol protease</keyword>
<dbReference type="Proteomes" id="UP000254209">
    <property type="component" value="Unassembled WGS sequence"/>
</dbReference>
<dbReference type="STRING" id="1120980.GCA_000745955_01179"/>